<dbReference type="SUPFAM" id="SSF81995">
    <property type="entry name" value="beta-sandwich domain of Sec23/24"/>
    <property type="match status" value="1"/>
</dbReference>
<dbReference type="EMBL" id="JBGFUD010008562">
    <property type="protein sequence ID" value="MFH4982139.1"/>
    <property type="molecule type" value="Genomic_DNA"/>
</dbReference>
<dbReference type="Pfam" id="PF04810">
    <property type="entry name" value="zf-Sec23_Sec24"/>
    <property type="match status" value="1"/>
</dbReference>
<gene>
    <name evidence="7" type="ORF">AB6A40_008848</name>
</gene>
<dbReference type="AlphaFoldDB" id="A0ABD6EQ91"/>
<dbReference type="InterPro" id="IPR050550">
    <property type="entry name" value="SEC23_SEC24_subfamily"/>
</dbReference>
<dbReference type="Gene3D" id="2.30.30.380">
    <property type="entry name" value="Zn-finger domain of Sec23/24"/>
    <property type="match status" value="1"/>
</dbReference>
<keyword evidence="8" id="KW-1185">Reference proteome</keyword>
<dbReference type="SUPFAM" id="SSF82919">
    <property type="entry name" value="Zn-finger domain of Sec23/24"/>
    <property type="match status" value="1"/>
</dbReference>
<organism evidence="7 8">
    <name type="scientific">Gnathostoma spinigerum</name>
    <dbReference type="NCBI Taxonomy" id="75299"/>
    <lineage>
        <taxon>Eukaryota</taxon>
        <taxon>Metazoa</taxon>
        <taxon>Ecdysozoa</taxon>
        <taxon>Nematoda</taxon>
        <taxon>Chromadorea</taxon>
        <taxon>Rhabditida</taxon>
        <taxon>Spirurina</taxon>
        <taxon>Gnathostomatomorpha</taxon>
        <taxon>Gnathostomatoidea</taxon>
        <taxon>Gnathostomatidae</taxon>
        <taxon>Gnathostoma</taxon>
    </lineage>
</organism>
<dbReference type="InterPro" id="IPR036465">
    <property type="entry name" value="vWFA_dom_sf"/>
</dbReference>
<protein>
    <submittedName>
        <fullName evidence="7">Uncharacterized protein</fullName>
    </submittedName>
</protein>
<dbReference type="SUPFAM" id="SSF53300">
    <property type="entry name" value="vWA-like"/>
    <property type="match status" value="1"/>
</dbReference>
<evidence type="ECO:0000256" key="2">
    <source>
        <dbReference type="ARBA" id="ARBA00008334"/>
    </source>
</evidence>
<dbReference type="Gene3D" id="3.40.50.410">
    <property type="entry name" value="von Willebrand factor, type A domain"/>
    <property type="match status" value="1"/>
</dbReference>
<dbReference type="InterPro" id="IPR036174">
    <property type="entry name" value="Znf_Sec23_Sec24_sf"/>
</dbReference>
<comment type="similarity">
    <text evidence="2">Belongs to the SEC23/SEC24 family. SEC24 subfamily.</text>
</comment>
<evidence type="ECO:0000256" key="3">
    <source>
        <dbReference type="ARBA" id="ARBA00023034"/>
    </source>
</evidence>
<evidence type="ECO:0000256" key="4">
    <source>
        <dbReference type="SAM" id="MobiDB-lite"/>
    </source>
</evidence>
<feature type="domain" description="Zinc finger Sec23/Sec24-type" evidence="5">
    <location>
        <begin position="329"/>
        <end position="365"/>
    </location>
</feature>
<dbReference type="GO" id="GO:0000139">
    <property type="term" value="C:Golgi membrane"/>
    <property type="evidence" value="ECO:0007669"/>
    <property type="project" value="UniProtKB-SubCell"/>
</dbReference>
<evidence type="ECO:0000259" key="5">
    <source>
        <dbReference type="Pfam" id="PF04810"/>
    </source>
</evidence>
<feature type="domain" description="Sec23/Sec24 trunk" evidence="6">
    <location>
        <begin position="402"/>
        <end position="475"/>
    </location>
</feature>
<dbReference type="Pfam" id="PF04811">
    <property type="entry name" value="Sec23_trunk"/>
    <property type="match status" value="1"/>
</dbReference>
<evidence type="ECO:0000313" key="7">
    <source>
        <dbReference type="EMBL" id="MFH4982139.1"/>
    </source>
</evidence>
<evidence type="ECO:0000256" key="1">
    <source>
        <dbReference type="ARBA" id="ARBA00004394"/>
    </source>
</evidence>
<keyword evidence="3" id="KW-0333">Golgi apparatus</keyword>
<dbReference type="PANTHER" id="PTHR13803:SF39">
    <property type="entry name" value="SECRETORY 24AB, ISOFORM A"/>
    <property type="match status" value="1"/>
</dbReference>
<dbReference type="PANTHER" id="PTHR13803">
    <property type="entry name" value="SEC24-RELATED PROTEIN"/>
    <property type="match status" value="1"/>
</dbReference>
<feature type="region of interest" description="Disordered" evidence="4">
    <location>
        <begin position="67"/>
        <end position="111"/>
    </location>
</feature>
<proteinExistence type="inferred from homology"/>
<evidence type="ECO:0000313" key="8">
    <source>
        <dbReference type="Proteomes" id="UP001608902"/>
    </source>
</evidence>
<sequence length="492" mass="54837">MHAASMTQHKIPQVSQMSHTAIPQYSGIADHSTTQPPIYDGPSVLRSPVVSSSYTASASLQAFPTTSNDISSTGTPMTVAQSSTTNSTFPQSFHPSSAPHNTSFGPHFPQTSQNFTSAAQMLPNGAAYTQPCLPPTSLQSSFVPTGNPPNMTTFPQLYTTASKQNSPYVHSGQCEPLNVLPPPPAAQFIPPQPFQPHPQPNEVKHSIHPQYQSHSGSQLPRSGMYPGGMGSMQKEFTHVDTAAHNQQRRFVDLLQERNIRQCGGEDVSVTLPHTVANPDVHCDPNIFRCTLCAIPQTQELLEKSRLPFGLTLHPFRDMKNLHIISTSTIVRCRCCQTYINPYVYFPDDQHWKCNICYRVNDLPSDFLWDPSKKEFGEPTARPEIQYSTVEFIAPSEYMLRPPQPACYLFVLDVSQNAIENGYLYAFSKQLLNAIGLLPGDDRTLIGFIAFDTAVHFFQFFSDQPPKQLIVDDFSGKYLTKILYILRQYCQET</sequence>
<comment type="caution">
    <text evidence="7">The sequence shown here is derived from an EMBL/GenBank/DDBJ whole genome shotgun (WGS) entry which is preliminary data.</text>
</comment>
<accession>A0ABD6EQ91</accession>
<name>A0ABD6EQ91_9BILA</name>
<dbReference type="Proteomes" id="UP001608902">
    <property type="component" value="Unassembled WGS sequence"/>
</dbReference>
<reference evidence="7 8" key="1">
    <citation type="submission" date="2024-08" db="EMBL/GenBank/DDBJ databases">
        <title>Gnathostoma spinigerum genome.</title>
        <authorList>
            <person name="Gonzalez-Bertolin B."/>
            <person name="Monzon S."/>
            <person name="Zaballos A."/>
            <person name="Jimenez P."/>
            <person name="Dekumyoy P."/>
            <person name="Varona S."/>
            <person name="Cuesta I."/>
            <person name="Sumanam S."/>
            <person name="Adisakwattana P."/>
            <person name="Gasser R.B."/>
            <person name="Hernandez-Gonzalez A."/>
            <person name="Young N.D."/>
            <person name="Perteguer M.J."/>
        </authorList>
    </citation>
    <scope>NUCLEOTIDE SEQUENCE [LARGE SCALE GENOMIC DNA]</scope>
    <source>
        <strain evidence="7">AL3</strain>
        <tissue evidence="7">Liver</tissue>
    </source>
</reference>
<comment type="subcellular location">
    <subcellularLocation>
        <location evidence="1">Golgi apparatus membrane</location>
    </subcellularLocation>
</comment>
<evidence type="ECO:0000259" key="6">
    <source>
        <dbReference type="Pfam" id="PF04811"/>
    </source>
</evidence>
<dbReference type="InterPro" id="IPR006896">
    <property type="entry name" value="Sec23/24_trunk_dom"/>
</dbReference>
<dbReference type="InterPro" id="IPR006895">
    <property type="entry name" value="Znf_Sec23_Sec24"/>
</dbReference>